<proteinExistence type="predicted"/>
<feature type="region of interest" description="Disordered" evidence="1">
    <location>
        <begin position="48"/>
        <end position="140"/>
    </location>
</feature>
<dbReference type="OrthoDB" id="10568717at2759"/>
<sequence length="167" mass="18014">MASKLSRDLFRAGGNIYQARNLFDSSSSTVTARGPDASLASFAHAFCRNSSSSSSSRSGSAESIKKSRAAGEDDRGQHPKPHERVNSTGAEGKRFTRNVTSESLNPDDGWMQFKEDLSPGSTDCRKVAAQKRKHPKDDVPKEVADKLEDETVDFIKKQSGMSGGATS</sequence>
<gene>
    <name evidence="2" type="ORF">BV898_14498</name>
</gene>
<reference evidence="3" key="1">
    <citation type="submission" date="2017-01" db="EMBL/GenBank/DDBJ databases">
        <title>Comparative genomics of anhydrobiosis in the tardigrade Hypsibius dujardini.</title>
        <authorList>
            <person name="Yoshida Y."/>
            <person name="Koutsovoulos G."/>
            <person name="Laetsch D."/>
            <person name="Stevens L."/>
            <person name="Kumar S."/>
            <person name="Horikawa D."/>
            <person name="Ishino K."/>
            <person name="Komine S."/>
            <person name="Tomita M."/>
            <person name="Blaxter M."/>
            <person name="Arakawa K."/>
        </authorList>
    </citation>
    <scope>NUCLEOTIDE SEQUENCE [LARGE SCALE GENOMIC DNA]</scope>
    <source>
        <strain evidence="3">Z151</strain>
    </source>
</reference>
<organism evidence="2 3">
    <name type="scientific">Hypsibius exemplaris</name>
    <name type="common">Freshwater tardigrade</name>
    <dbReference type="NCBI Taxonomy" id="2072580"/>
    <lineage>
        <taxon>Eukaryota</taxon>
        <taxon>Metazoa</taxon>
        <taxon>Ecdysozoa</taxon>
        <taxon>Tardigrada</taxon>
        <taxon>Eutardigrada</taxon>
        <taxon>Parachela</taxon>
        <taxon>Hypsibioidea</taxon>
        <taxon>Hypsibiidae</taxon>
        <taxon>Hypsibius</taxon>
    </lineage>
</organism>
<comment type="caution">
    <text evidence="2">The sequence shown here is derived from an EMBL/GenBank/DDBJ whole genome shotgun (WGS) entry which is preliminary data.</text>
</comment>
<keyword evidence="3" id="KW-1185">Reference proteome</keyword>
<feature type="compositionally biased region" description="Basic and acidic residues" evidence="1">
    <location>
        <begin position="63"/>
        <end position="85"/>
    </location>
</feature>
<evidence type="ECO:0000313" key="3">
    <source>
        <dbReference type="Proteomes" id="UP000192578"/>
    </source>
</evidence>
<accession>A0A9X6NC17</accession>
<evidence type="ECO:0000313" key="2">
    <source>
        <dbReference type="EMBL" id="OWA49966.1"/>
    </source>
</evidence>
<dbReference type="AlphaFoldDB" id="A0A9X6NC17"/>
<dbReference type="Proteomes" id="UP000192578">
    <property type="component" value="Unassembled WGS sequence"/>
</dbReference>
<dbReference type="EMBL" id="MTYJ01000178">
    <property type="protein sequence ID" value="OWA49966.1"/>
    <property type="molecule type" value="Genomic_DNA"/>
</dbReference>
<evidence type="ECO:0000256" key="1">
    <source>
        <dbReference type="SAM" id="MobiDB-lite"/>
    </source>
</evidence>
<feature type="compositionally biased region" description="Low complexity" evidence="1">
    <location>
        <begin position="50"/>
        <end position="62"/>
    </location>
</feature>
<name>A0A9X6NC17_HYPEX</name>
<protein>
    <submittedName>
        <fullName evidence="2">Uncharacterized protein</fullName>
    </submittedName>
</protein>